<dbReference type="PANTHER" id="PTHR30419:SF8">
    <property type="entry name" value="NITROGEN ASSIMILATION TRANSCRIPTIONAL ACTIVATOR-RELATED"/>
    <property type="match status" value="1"/>
</dbReference>
<dbReference type="Pfam" id="PF03466">
    <property type="entry name" value="LysR_substrate"/>
    <property type="match status" value="1"/>
</dbReference>
<evidence type="ECO:0000256" key="3">
    <source>
        <dbReference type="ARBA" id="ARBA00023125"/>
    </source>
</evidence>
<feature type="coiled-coil region" evidence="5">
    <location>
        <begin position="65"/>
        <end position="92"/>
    </location>
</feature>
<dbReference type="InterPro" id="IPR000847">
    <property type="entry name" value="LysR_HTH_N"/>
</dbReference>
<dbReference type="Proteomes" id="UP000886749">
    <property type="component" value="Unassembled WGS sequence"/>
</dbReference>
<dbReference type="GO" id="GO:0003677">
    <property type="term" value="F:DNA binding"/>
    <property type="evidence" value="ECO:0007669"/>
    <property type="project" value="UniProtKB-KW"/>
</dbReference>
<reference evidence="7" key="2">
    <citation type="journal article" date="2021" name="PeerJ">
        <title>Extensive microbial diversity within the chicken gut microbiome revealed by metagenomics and culture.</title>
        <authorList>
            <person name="Gilroy R."/>
            <person name="Ravi A."/>
            <person name="Getino M."/>
            <person name="Pursley I."/>
            <person name="Horton D.L."/>
            <person name="Alikhan N.F."/>
            <person name="Baker D."/>
            <person name="Gharbi K."/>
            <person name="Hall N."/>
            <person name="Watson M."/>
            <person name="Adriaenssens E.M."/>
            <person name="Foster-Nyarko E."/>
            <person name="Jarju S."/>
            <person name="Secka A."/>
            <person name="Antonio M."/>
            <person name="Oren A."/>
            <person name="Chaudhuri R.R."/>
            <person name="La Ragione R."/>
            <person name="Hildebrand F."/>
            <person name="Pallen M.J."/>
        </authorList>
    </citation>
    <scope>NUCLEOTIDE SEQUENCE</scope>
    <source>
        <strain evidence="7">CHK184-25365</strain>
    </source>
</reference>
<dbReference type="CDD" id="cd05466">
    <property type="entry name" value="PBP2_LTTR_substrate"/>
    <property type="match status" value="1"/>
</dbReference>
<dbReference type="Gene3D" id="1.10.10.10">
    <property type="entry name" value="Winged helix-like DNA-binding domain superfamily/Winged helix DNA-binding domain"/>
    <property type="match status" value="1"/>
</dbReference>
<evidence type="ECO:0000313" key="8">
    <source>
        <dbReference type="Proteomes" id="UP000886749"/>
    </source>
</evidence>
<dbReference type="GO" id="GO:0005829">
    <property type="term" value="C:cytosol"/>
    <property type="evidence" value="ECO:0007669"/>
    <property type="project" value="TreeGrafter"/>
</dbReference>
<keyword evidence="2" id="KW-0805">Transcription regulation</keyword>
<dbReference type="Gene3D" id="3.40.190.290">
    <property type="match status" value="1"/>
</dbReference>
<dbReference type="PRINTS" id="PR00039">
    <property type="entry name" value="HTHLYSR"/>
</dbReference>
<protein>
    <submittedName>
        <fullName evidence="7">LysR family transcriptional regulator</fullName>
    </submittedName>
</protein>
<reference evidence="7" key="1">
    <citation type="submission" date="2020-10" db="EMBL/GenBank/DDBJ databases">
        <authorList>
            <person name="Gilroy R."/>
        </authorList>
    </citation>
    <scope>NUCLEOTIDE SEQUENCE</scope>
    <source>
        <strain evidence="7">CHK184-25365</strain>
    </source>
</reference>
<dbReference type="AlphaFoldDB" id="A0A9D1DC51"/>
<evidence type="ECO:0000313" key="7">
    <source>
        <dbReference type="EMBL" id="HIR40907.1"/>
    </source>
</evidence>
<evidence type="ECO:0000256" key="5">
    <source>
        <dbReference type="SAM" id="Coils"/>
    </source>
</evidence>
<keyword evidence="5" id="KW-0175">Coiled coil</keyword>
<dbReference type="FunFam" id="1.10.10.10:FF:000001">
    <property type="entry name" value="LysR family transcriptional regulator"/>
    <property type="match status" value="1"/>
</dbReference>
<evidence type="ECO:0000259" key="6">
    <source>
        <dbReference type="PROSITE" id="PS50931"/>
    </source>
</evidence>
<proteinExistence type="inferred from homology"/>
<evidence type="ECO:0000256" key="4">
    <source>
        <dbReference type="ARBA" id="ARBA00023163"/>
    </source>
</evidence>
<evidence type="ECO:0000256" key="1">
    <source>
        <dbReference type="ARBA" id="ARBA00009437"/>
    </source>
</evidence>
<keyword evidence="3" id="KW-0238">DNA-binding</keyword>
<dbReference type="InterPro" id="IPR005119">
    <property type="entry name" value="LysR_subst-bd"/>
</dbReference>
<dbReference type="SUPFAM" id="SSF53850">
    <property type="entry name" value="Periplasmic binding protein-like II"/>
    <property type="match status" value="1"/>
</dbReference>
<feature type="domain" description="HTH lysR-type" evidence="6">
    <location>
        <begin position="1"/>
        <end position="58"/>
    </location>
</feature>
<dbReference type="InterPro" id="IPR036390">
    <property type="entry name" value="WH_DNA-bd_sf"/>
</dbReference>
<sequence length="296" mass="33749">MELRVLNYFLMVTREENITKAASLLHLTQPTLSRQLMQLEEELGVQLFTRSKHRIVLTDDGMLLRRRAEELVSLAEKTKEELRHQEKELTGKICIGSGELQSSQFLAQLITAFHEKHPAVEFELYSGHSDNIKERIEQGLLDVGLLQEPVDISKYDFLRTPMKEQWGILVSKDCPLAQQETVTPRDLAGVPLILPQRESVQNELSHWFGSYADQIHSFANGNLQYNMAILARNHLGCVVTIRLDCRFDGLEFVPLSPKLETGTVLVWKKVQVFSPATTAFLEEAKEYLSGMKEDVN</sequence>
<dbReference type="GO" id="GO:0003700">
    <property type="term" value="F:DNA-binding transcription factor activity"/>
    <property type="evidence" value="ECO:0007669"/>
    <property type="project" value="InterPro"/>
</dbReference>
<dbReference type="Pfam" id="PF00126">
    <property type="entry name" value="HTH_1"/>
    <property type="match status" value="1"/>
</dbReference>
<comment type="caution">
    <text evidence="7">The sequence shown here is derived from an EMBL/GenBank/DDBJ whole genome shotgun (WGS) entry which is preliminary data.</text>
</comment>
<dbReference type="EMBL" id="DVGY01000082">
    <property type="protein sequence ID" value="HIR40907.1"/>
    <property type="molecule type" value="Genomic_DNA"/>
</dbReference>
<name>A0A9D1DC51_9FIRM</name>
<dbReference type="PANTHER" id="PTHR30419">
    <property type="entry name" value="HTH-TYPE TRANSCRIPTIONAL REGULATOR YBHD"/>
    <property type="match status" value="1"/>
</dbReference>
<organism evidence="7 8">
    <name type="scientific">Candidatus Egerieicola pullicola</name>
    <dbReference type="NCBI Taxonomy" id="2840775"/>
    <lineage>
        <taxon>Bacteria</taxon>
        <taxon>Bacillati</taxon>
        <taxon>Bacillota</taxon>
        <taxon>Clostridia</taxon>
        <taxon>Eubacteriales</taxon>
        <taxon>Oscillospiraceae</taxon>
        <taxon>Oscillospiraceae incertae sedis</taxon>
        <taxon>Candidatus Egerieicola</taxon>
    </lineage>
</organism>
<comment type="similarity">
    <text evidence="1">Belongs to the LysR transcriptional regulatory family.</text>
</comment>
<keyword evidence="4" id="KW-0804">Transcription</keyword>
<dbReference type="InterPro" id="IPR036388">
    <property type="entry name" value="WH-like_DNA-bd_sf"/>
</dbReference>
<gene>
    <name evidence="7" type="ORF">IAB36_03665</name>
</gene>
<dbReference type="PROSITE" id="PS50931">
    <property type="entry name" value="HTH_LYSR"/>
    <property type="match status" value="1"/>
</dbReference>
<dbReference type="InterPro" id="IPR050950">
    <property type="entry name" value="HTH-type_LysR_regulators"/>
</dbReference>
<dbReference type="SUPFAM" id="SSF46785">
    <property type="entry name" value="Winged helix' DNA-binding domain"/>
    <property type="match status" value="1"/>
</dbReference>
<evidence type="ECO:0000256" key="2">
    <source>
        <dbReference type="ARBA" id="ARBA00023015"/>
    </source>
</evidence>
<accession>A0A9D1DC51</accession>